<dbReference type="EMBL" id="JANBQB010001117">
    <property type="protein sequence ID" value="KAJ1972240.1"/>
    <property type="molecule type" value="Genomic_DNA"/>
</dbReference>
<protein>
    <submittedName>
        <fullName evidence="1">Uncharacterized protein</fullName>
    </submittedName>
</protein>
<name>A0A9W8AWG1_9FUNG</name>
<keyword evidence="2" id="KW-1185">Reference proteome</keyword>
<sequence length="208" mass="23708">MPAYDIFLTPSPVRIRQGVDQPARLWDLGHYDPEAFPQYTLTEDLKVGTKGHVKAVTKAYQDPTLKHVRLDRYTNFLVSAYCHDAFALQRIRSWPVQLTAMPTTDARDAIATSASSKARGNYLWHLVFYLDARDHRIAAELSAVEFRAMGFDYHSTDALMLMTGSPLAQAVQHRLELGLETYWDLYIAKPRANSFHVTDTMPQQPRPL</sequence>
<evidence type="ECO:0000313" key="2">
    <source>
        <dbReference type="Proteomes" id="UP001151582"/>
    </source>
</evidence>
<comment type="caution">
    <text evidence="1">The sequence shown here is derived from an EMBL/GenBank/DDBJ whole genome shotgun (WGS) entry which is preliminary data.</text>
</comment>
<evidence type="ECO:0000313" key="1">
    <source>
        <dbReference type="EMBL" id="KAJ1972240.1"/>
    </source>
</evidence>
<organism evidence="1 2">
    <name type="scientific">Dimargaris verticillata</name>
    <dbReference type="NCBI Taxonomy" id="2761393"/>
    <lineage>
        <taxon>Eukaryota</taxon>
        <taxon>Fungi</taxon>
        <taxon>Fungi incertae sedis</taxon>
        <taxon>Zoopagomycota</taxon>
        <taxon>Kickxellomycotina</taxon>
        <taxon>Dimargaritomycetes</taxon>
        <taxon>Dimargaritales</taxon>
        <taxon>Dimargaritaceae</taxon>
        <taxon>Dimargaris</taxon>
    </lineage>
</organism>
<dbReference type="OrthoDB" id="10358056at2759"/>
<proteinExistence type="predicted"/>
<gene>
    <name evidence="1" type="ORF">H4R34_005473</name>
</gene>
<dbReference type="AlphaFoldDB" id="A0A9W8AWG1"/>
<accession>A0A9W8AWG1</accession>
<dbReference type="Proteomes" id="UP001151582">
    <property type="component" value="Unassembled WGS sequence"/>
</dbReference>
<reference evidence="1" key="1">
    <citation type="submission" date="2022-07" db="EMBL/GenBank/DDBJ databases">
        <title>Phylogenomic reconstructions and comparative analyses of Kickxellomycotina fungi.</title>
        <authorList>
            <person name="Reynolds N.K."/>
            <person name="Stajich J.E."/>
            <person name="Barry K."/>
            <person name="Grigoriev I.V."/>
            <person name="Crous P."/>
            <person name="Smith M.E."/>
        </authorList>
    </citation>
    <scope>NUCLEOTIDE SEQUENCE</scope>
    <source>
        <strain evidence="1">RSA 567</strain>
    </source>
</reference>